<dbReference type="Proteomes" id="UP000789525">
    <property type="component" value="Unassembled WGS sequence"/>
</dbReference>
<reference evidence="1" key="1">
    <citation type="submission" date="2021-06" db="EMBL/GenBank/DDBJ databases">
        <authorList>
            <person name="Kallberg Y."/>
            <person name="Tangrot J."/>
            <person name="Rosling A."/>
        </authorList>
    </citation>
    <scope>NUCLEOTIDE SEQUENCE</scope>
    <source>
        <strain evidence="1">CL356</strain>
    </source>
</reference>
<organism evidence="1 2">
    <name type="scientific">Acaulospora colombiana</name>
    <dbReference type="NCBI Taxonomy" id="27376"/>
    <lineage>
        <taxon>Eukaryota</taxon>
        <taxon>Fungi</taxon>
        <taxon>Fungi incertae sedis</taxon>
        <taxon>Mucoromycota</taxon>
        <taxon>Glomeromycotina</taxon>
        <taxon>Glomeromycetes</taxon>
        <taxon>Diversisporales</taxon>
        <taxon>Acaulosporaceae</taxon>
        <taxon>Acaulospora</taxon>
    </lineage>
</organism>
<evidence type="ECO:0000313" key="2">
    <source>
        <dbReference type="Proteomes" id="UP000789525"/>
    </source>
</evidence>
<name>A0ACA9M9A8_9GLOM</name>
<comment type="caution">
    <text evidence="1">The sequence shown here is derived from an EMBL/GenBank/DDBJ whole genome shotgun (WGS) entry which is preliminary data.</text>
</comment>
<protein>
    <submittedName>
        <fullName evidence="1">7366_t:CDS:1</fullName>
    </submittedName>
</protein>
<evidence type="ECO:0000313" key="1">
    <source>
        <dbReference type="EMBL" id="CAG8577314.1"/>
    </source>
</evidence>
<feature type="non-terminal residue" evidence="1">
    <location>
        <position position="1"/>
    </location>
</feature>
<keyword evidence="2" id="KW-1185">Reference proteome</keyword>
<accession>A0ACA9M9A8</accession>
<proteinExistence type="predicted"/>
<gene>
    <name evidence="1" type="ORF">ACOLOM_LOCUS5837</name>
</gene>
<sequence>VDEVLSGRYEMFGEPVMEAVINFKWRKFARIRVFGMLFVYMIYAIAFMIGITTTNHPLRVSTMLIVFVGGFLYLCLEIMQMFGQIVEYWFSVYNYLDLARSILPMVVAKKFIFDFEAQDQPSDGLRGAAMLFIYVDLILHFRVFRPIGIPIFMILEIFRKVWWIIVIMGVMVFSFAHIFHLLLKDENSNYQQFGLSLVSIYFILIGQYDSVNVEKTNNITITILLMVFSFFTAILLLNVLIAIMADVVRETETTGIRAWLKQKAEVIAEIEMYMMTPAQRKKKDYFPSLIYYYANPDKIKAYKKRMENRDTEWEGDNMEEDVKESDFPWIKSNLDSSTSNVARVYPPVSEFAEESSNDE</sequence>
<dbReference type="EMBL" id="CAJVPT010011175">
    <property type="protein sequence ID" value="CAG8577314.1"/>
    <property type="molecule type" value="Genomic_DNA"/>
</dbReference>